<keyword evidence="2" id="KW-0472">Membrane</keyword>
<evidence type="ECO:0000256" key="2">
    <source>
        <dbReference type="SAM" id="Phobius"/>
    </source>
</evidence>
<evidence type="ECO:0000313" key="3">
    <source>
        <dbReference type="EMBL" id="NNH04421.1"/>
    </source>
</evidence>
<feature type="region of interest" description="Disordered" evidence="1">
    <location>
        <begin position="230"/>
        <end position="298"/>
    </location>
</feature>
<keyword evidence="2" id="KW-1133">Transmembrane helix</keyword>
<sequence>MDTPKYLQVLWSSKWLLVAGAVVAAVAAFFAGFTFVDGELEPRAEQEYTAQTTLLVSSPSAGPYQAVMPGQTLVEGQTQPQQLDLTTKAILYAYVISGDELRKDVEAEVGELLDTDGLTAVQRTTQPSGNEEFPGRYSLPIVSVVGTSLDPDRAEEISRTAASLFEAQVLAEQDAAQLASADRVVVTTIDAGAAEEVDGSNPAIPLVITFLGVFLLFVAAAYVIAGARSSRRRRAATTTADSSDEPDGAAAESSDSSDSSDSGDSGDRPRAHRSRRRTPAPEDEPVAPEPQPEPAYVG</sequence>
<gene>
    <name evidence="3" type="ORF">HLA99_11245</name>
</gene>
<evidence type="ECO:0008006" key="5">
    <source>
        <dbReference type="Google" id="ProtNLM"/>
    </source>
</evidence>
<evidence type="ECO:0000313" key="4">
    <source>
        <dbReference type="Proteomes" id="UP000543598"/>
    </source>
</evidence>
<dbReference type="Proteomes" id="UP000543598">
    <property type="component" value="Unassembled WGS sequence"/>
</dbReference>
<organism evidence="3 4">
    <name type="scientific">Microbacterium ulmi</name>
    <dbReference type="NCBI Taxonomy" id="179095"/>
    <lineage>
        <taxon>Bacteria</taxon>
        <taxon>Bacillati</taxon>
        <taxon>Actinomycetota</taxon>
        <taxon>Actinomycetes</taxon>
        <taxon>Micrococcales</taxon>
        <taxon>Microbacteriaceae</taxon>
        <taxon>Microbacterium</taxon>
    </lineage>
</organism>
<feature type="compositionally biased region" description="Pro residues" evidence="1">
    <location>
        <begin position="287"/>
        <end position="298"/>
    </location>
</feature>
<protein>
    <recommendedName>
        <fullName evidence="5">Capsular polysaccharide biosynthesis protein</fullName>
    </recommendedName>
</protein>
<dbReference type="RefSeq" id="WP_167036902.1">
    <property type="nucleotide sequence ID" value="NZ_BAAANA010000001.1"/>
</dbReference>
<keyword evidence="4" id="KW-1185">Reference proteome</keyword>
<evidence type="ECO:0000256" key="1">
    <source>
        <dbReference type="SAM" id="MobiDB-lite"/>
    </source>
</evidence>
<dbReference type="EMBL" id="JABEMB010000015">
    <property type="protein sequence ID" value="NNH04421.1"/>
    <property type="molecule type" value="Genomic_DNA"/>
</dbReference>
<dbReference type="AlphaFoldDB" id="A0A7Y2PZG5"/>
<proteinExistence type="predicted"/>
<comment type="caution">
    <text evidence="3">The sequence shown here is derived from an EMBL/GenBank/DDBJ whole genome shotgun (WGS) entry which is preliminary data.</text>
</comment>
<name>A0A7Y2PZG5_9MICO</name>
<reference evidence="3 4" key="1">
    <citation type="submission" date="2020-05" db="EMBL/GenBank/DDBJ databases">
        <title>MicrobeNet Type strains.</title>
        <authorList>
            <person name="Nicholson A.C."/>
        </authorList>
    </citation>
    <scope>NUCLEOTIDE SEQUENCE [LARGE SCALE GENOMIC DNA]</scope>
    <source>
        <strain evidence="3 4">JCM 14282</strain>
    </source>
</reference>
<accession>A0A7Y2PZG5</accession>
<feature type="compositionally biased region" description="Low complexity" evidence="1">
    <location>
        <begin position="248"/>
        <end position="263"/>
    </location>
</feature>
<feature type="transmembrane region" description="Helical" evidence="2">
    <location>
        <begin position="15"/>
        <end position="36"/>
    </location>
</feature>
<feature type="transmembrane region" description="Helical" evidence="2">
    <location>
        <begin position="203"/>
        <end position="225"/>
    </location>
</feature>
<keyword evidence="2" id="KW-0812">Transmembrane</keyword>